<dbReference type="InterPro" id="IPR050249">
    <property type="entry name" value="Pseudomonas-type_ThrB"/>
</dbReference>
<dbReference type="Proteomes" id="UP001268651">
    <property type="component" value="Unassembled WGS sequence"/>
</dbReference>
<dbReference type="PANTHER" id="PTHR21064:SF5">
    <property type="entry name" value="SLR1880 PROTEIN"/>
    <property type="match status" value="1"/>
</dbReference>
<dbReference type="SUPFAM" id="SSF56112">
    <property type="entry name" value="Protein kinase-like (PK-like)"/>
    <property type="match status" value="1"/>
</dbReference>
<dbReference type="EMBL" id="JAWHTF010000008">
    <property type="protein sequence ID" value="MDU8886989.1"/>
    <property type="molecule type" value="Genomic_DNA"/>
</dbReference>
<gene>
    <name evidence="2" type="ORF">RXV94_12530</name>
</gene>
<proteinExistence type="predicted"/>
<evidence type="ECO:0000313" key="2">
    <source>
        <dbReference type="EMBL" id="MDU8886989.1"/>
    </source>
</evidence>
<dbReference type="PANTHER" id="PTHR21064">
    <property type="entry name" value="AMINOGLYCOSIDE PHOSPHOTRANSFERASE DOMAIN-CONTAINING PROTEIN-RELATED"/>
    <property type="match status" value="1"/>
</dbReference>
<evidence type="ECO:0000313" key="3">
    <source>
        <dbReference type="Proteomes" id="UP001268651"/>
    </source>
</evidence>
<protein>
    <submittedName>
        <fullName evidence="2">Phosphotransferase</fullName>
    </submittedName>
</protein>
<dbReference type="InterPro" id="IPR002575">
    <property type="entry name" value="Aminoglycoside_PTrfase"/>
</dbReference>
<dbReference type="Pfam" id="PF01636">
    <property type="entry name" value="APH"/>
    <property type="match status" value="1"/>
</dbReference>
<dbReference type="InterPro" id="IPR011009">
    <property type="entry name" value="Kinase-like_dom_sf"/>
</dbReference>
<evidence type="ECO:0000259" key="1">
    <source>
        <dbReference type="Pfam" id="PF01636"/>
    </source>
</evidence>
<dbReference type="Gene3D" id="3.90.1200.10">
    <property type="match status" value="1"/>
</dbReference>
<dbReference type="RefSeq" id="WP_316663087.1">
    <property type="nucleotide sequence ID" value="NZ_JAWHTF010000008.1"/>
</dbReference>
<comment type="caution">
    <text evidence="2">The sequence shown here is derived from an EMBL/GenBank/DDBJ whole genome shotgun (WGS) entry which is preliminary data.</text>
</comment>
<sequence length="360" mass="42053">MNFGSIIEEKLKNVFDKFNHQGQFDSFYELASGHINDTYFIKSRVKPNFILQRINDKVFKDVPGMIKNKIKISHHIQKKLNHLNKDELKRRVLTFVYTKDGSTYFKDDYGCFWNMTIFIEDSKTFEIVENEDIAYEAGKLFGDFLKHTDDFNVSDLVEAIPNFHKMSYRYSIFDEAISNSNKVRLEKSFPYINIVNELKNEMHILENMTNMGLFKLRVTHNDTKISNALFDNENKGLCVIDTDTVMPGIVLFDFGDAIRTICNNATEDETNLDKVSFNFNYYYAYKNGFLETLGNSLSETEINHLPLGVKTTIFIMALRFLTDYLLGDVYYKTGYPEHNLNRAKNQFKLIESFTEKMKSI</sequence>
<reference evidence="2 3" key="1">
    <citation type="submission" date="2023-10" db="EMBL/GenBank/DDBJ databases">
        <title>Marimonas sp. nov. isolated from tidal mud flat.</title>
        <authorList>
            <person name="Jaincy N.J."/>
            <person name="Srinivasan S."/>
            <person name="Lee S.-S."/>
        </authorList>
    </citation>
    <scope>NUCLEOTIDE SEQUENCE [LARGE SCALE GENOMIC DNA]</scope>
    <source>
        <strain evidence="2 3">MJ-SS3</strain>
    </source>
</reference>
<keyword evidence="3" id="KW-1185">Reference proteome</keyword>
<organism evidence="2 3">
    <name type="scientific">Gilvirhabdus luticola</name>
    <dbReference type="NCBI Taxonomy" id="3079858"/>
    <lineage>
        <taxon>Bacteria</taxon>
        <taxon>Pseudomonadati</taxon>
        <taxon>Bacteroidota</taxon>
        <taxon>Flavobacteriia</taxon>
        <taxon>Flavobacteriales</taxon>
        <taxon>Flavobacteriaceae</taxon>
        <taxon>Gilvirhabdus</taxon>
    </lineage>
</organism>
<name>A0ABU3U991_9FLAO</name>
<feature type="domain" description="Aminoglycoside phosphotransferase" evidence="1">
    <location>
        <begin position="30"/>
        <end position="267"/>
    </location>
</feature>
<accession>A0ABU3U991</accession>